<dbReference type="InterPro" id="IPR029510">
    <property type="entry name" value="Ald_DH_CS_GLU"/>
</dbReference>
<dbReference type="Pfam" id="PF00171">
    <property type="entry name" value="Aldedh"/>
    <property type="match status" value="1"/>
</dbReference>
<dbReference type="OrthoDB" id="440325at2759"/>
<dbReference type="PIRSF" id="PIRSF036492">
    <property type="entry name" value="ALDH"/>
    <property type="match status" value="1"/>
</dbReference>
<keyword evidence="3" id="KW-0520">NAD</keyword>
<dbReference type="GeneID" id="37269155"/>
<feature type="active site" evidence="5 6">
    <location>
        <position position="228"/>
    </location>
</feature>
<evidence type="ECO:0000256" key="4">
    <source>
        <dbReference type="PIRNR" id="PIRNR036492"/>
    </source>
</evidence>
<evidence type="ECO:0000256" key="5">
    <source>
        <dbReference type="PIRSR" id="PIRSR036492-1"/>
    </source>
</evidence>
<evidence type="ECO:0000259" key="9">
    <source>
        <dbReference type="Pfam" id="PF00171"/>
    </source>
</evidence>
<keyword evidence="2 4" id="KW-0560">Oxidoreductase</keyword>
<dbReference type="GO" id="GO:0006081">
    <property type="term" value="P:aldehyde metabolic process"/>
    <property type="evidence" value="ECO:0007669"/>
    <property type="project" value="InterPro"/>
</dbReference>
<evidence type="ECO:0000313" key="11">
    <source>
        <dbReference type="Proteomes" id="UP000245946"/>
    </source>
</evidence>
<dbReference type="GO" id="GO:0005737">
    <property type="term" value="C:cytoplasm"/>
    <property type="evidence" value="ECO:0007669"/>
    <property type="project" value="TreeGrafter"/>
</dbReference>
<evidence type="ECO:0000313" key="10">
    <source>
        <dbReference type="EMBL" id="PWO00583.1"/>
    </source>
</evidence>
<evidence type="ECO:0000256" key="1">
    <source>
        <dbReference type="ARBA" id="ARBA00009986"/>
    </source>
</evidence>
<dbReference type="RefSeq" id="XP_025600861.1">
    <property type="nucleotide sequence ID" value="XM_025741611.1"/>
</dbReference>
<organism evidence="10 11">
    <name type="scientific">Tilletiopsis washingtonensis</name>
    <dbReference type="NCBI Taxonomy" id="58919"/>
    <lineage>
        <taxon>Eukaryota</taxon>
        <taxon>Fungi</taxon>
        <taxon>Dikarya</taxon>
        <taxon>Basidiomycota</taxon>
        <taxon>Ustilaginomycotina</taxon>
        <taxon>Exobasidiomycetes</taxon>
        <taxon>Entylomatales</taxon>
        <taxon>Entylomatales incertae sedis</taxon>
        <taxon>Tilletiopsis</taxon>
    </lineage>
</organism>
<reference evidence="10 11" key="1">
    <citation type="journal article" date="2018" name="Mol. Biol. Evol.">
        <title>Broad Genomic Sampling Reveals a Smut Pathogenic Ancestry of the Fungal Clade Ustilaginomycotina.</title>
        <authorList>
            <person name="Kijpornyongpan T."/>
            <person name="Mondo S.J."/>
            <person name="Barry K."/>
            <person name="Sandor L."/>
            <person name="Lee J."/>
            <person name="Lipzen A."/>
            <person name="Pangilinan J."/>
            <person name="LaButti K."/>
            <person name="Hainaut M."/>
            <person name="Henrissat B."/>
            <person name="Grigoriev I.V."/>
            <person name="Spatafora J.W."/>
            <person name="Aime M.C."/>
        </authorList>
    </citation>
    <scope>NUCLEOTIDE SEQUENCE [LARGE SCALE GENOMIC DNA]</scope>
    <source>
        <strain evidence="10 11">MCA 4186</strain>
    </source>
</reference>
<dbReference type="Gene3D" id="3.40.309.10">
    <property type="entry name" value="Aldehyde Dehydrogenase, Chain A, domain 2"/>
    <property type="match status" value="1"/>
</dbReference>
<dbReference type="EMBL" id="KZ819285">
    <property type="protein sequence ID" value="PWO00583.1"/>
    <property type="molecule type" value="Genomic_DNA"/>
</dbReference>
<dbReference type="InterPro" id="IPR012394">
    <property type="entry name" value="Aldehyde_DH_NAD(P)"/>
</dbReference>
<feature type="compositionally biased region" description="Polar residues" evidence="8">
    <location>
        <begin position="500"/>
        <end position="510"/>
    </location>
</feature>
<dbReference type="Gene3D" id="3.40.605.10">
    <property type="entry name" value="Aldehyde Dehydrogenase, Chain A, domain 1"/>
    <property type="match status" value="1"/>
</dbReference>
<gene>
    <name evidence="10" type="ORF">FA09DRAFT_327997</name>
</gene>
<evidence type="ECO:0000256" key="2">
    <source>
        <dbReference type="ARBA" id="ARBA00023002"/>
    </source>
</evidence>
<dbReference type="FunFam" id="3.40.605.10:FF:000004">
    <property type="entry name" value="Aldehyde dehydrogenase"/>
    <property type="match status" value="1"/>
</dbReference>
<dbReference type="InterPro" id="IPR016162">
    <property type="entry name" value="Ald_DH_N"/>
</dbReference>
<protein>
    <recommendedName>
        <fullName evidence="4">Aldehyde dehydrogenase</fullName>
    </recommendedName>
</protein>
<dbReference type="PANTHER" id="PTHR43570:SF16">
    <property type="entry name" value="ALDEHYDE DEHYDROGENASE TYPE III, ISOFORM Q"/>
    <property type="match status" value="1"/>
</dbReference>
<proteinExistence type="inferred from homology"/>
<dbReference type="SUPFAM" id="SSF53720">
    <property type="entry name" value="ALDH-like"/>
    <property type="match status" value="1"/>
</dbReference>
<dbReference type="PROSITE" id="PS00687">
    <property type="entry name" value="ALDEHYDE_DEHYDR_GLU"/>
    <property type="match status" value="1"/>
</dbReference>
<evidence type="ECO:0000256" key="3">
    <source>
        <dbReference type="ARBA" id="ARBA00023027"/>
    </source>
</evidence>
<dbReference type="InterPro" id="IPR016163">
    <property type="entry name" value="Ald_DH_C"/>
</dbReference>
<dbReference type="GO" id="GO:0004029">
    <property type="term" value="F:aldehyde dehydrogenase (NAD+) activity"/>
    <property type="evidence" value="ECO:0007669"/>
    <property type="project" value="TreeGrafter"/>
</dbReference>
<dbReference type="InterPro" id="IPR016161">
    <property type="entry name" value="Ald_DH/histidinol_DH"/>
</dbReference>
<keyword evidence="11" id="KW-1185">Reference proteome</keyword>
<dbReference type="PANTHER" id="PTHR43570">
    <property type="entry name" value="ALDEHYDE DEHYDROGENASE"/>
    <property type="match status" value="1"/>
</dbReference>
<feature type="active site" evidence="5">
    <location>
        <position position="262"/>
    </location>
</feature>
<dbReference type="InterPro" id="IPR015590">
    <property type="entry name" value="Aldehyde_DH_dom"/>
</dbReference>
<dbReference type="STRING" id="58919.A0A316ZI32"/>
<sequence>MSSQEQTPQQIAGLVYNDIEDIKEINAGLRKAFLTGKTRSLEYRKNQLKQLSFMLNDNQDAIVEAIRKDLGRARFESVFAEVMGTTTEIIDAIHNLDKWAKTEKPWSGMAWAMHGAAVRKEPKGTVLVLGAWNYPISVQVGPLIGAIAAGCTAVLKPSEVSPNSARLLAELWPKYMDPETTRVVNGAIPETTALLDCRWEHIFYTGNGTVGRIVAEKAAKWLCPTTLELGGKSPAFVDESANISIAAHRILWGKSLNCGQTCIAPDYVLCTKAVQEKLVEELKKAAAEFWPESKGGVVKSDDYGRIINHGHWKRLNQMIGGTGGRIVMGGEKDESSKMLAPTVVADVPRDDAIMQGEIFGPVLPIVTVRDVQDAVDFINSRDQPLALYSFGSSKATQELFDGTRSGAAVQGDVLVHFAVGSLPFGGTGPSGYGSYHGKGSFDTFSHQRATLNAPHTGIMGKIVEKLMAARYPPYTNANLAQFASLVGKKPNFSRPRNPHASVSTKSPAAV</sequence>
<dbReference type="CDD" id="cd07135">
    <property type="entry name" value="ALDH_F14-YMR110C"/>
    <property type="match status" value="1"/>
</dbReference>
<name>A0A316ZI32_9BASI</name>
<comment type="similarity">
    <text evidence="1 4 7">Belongs to the aldehyde dehydrogenase family.</text>
</comment>
<dbReference type="FunFam" id="3.40.309.10:FF:000025">
    <property type="entry name" value="Aldehyde dehydrogenase"/>
    <property type="match status" value="1"/>
</dbReference>
<feature type="domain" description="Aldehyde dehydrogenase" evidence="9">
    <location>
        <begin position="9"/>
        <end position="448"/>
    </location>
</feature>
<evidence type="ECO:0000256" key="7">
    <source>
        <dbReference type="RuleBase" id="RU003345"/>
    </source>
</evidence>
<dbReference type="AlphaFoldDB" id="A0A316ZI32"/>
<feature type="region of interest" description="Disordered" evidence="8">
    <location>
        <begin position="490"/>
        <end position="510"/>
    </location>
</feature>
<evidence type="ECO:0000256" key="8">
    <source>
        <dbReference type="SAM" id="MobiDB-lite"/>
    </source>
</evidence>
<accession>A0A316ZI32</accession>
<evidence type="ECO:0000256" key="6">
    <source>
        <dbReference type="PROSITE-ProRule" id="PRU10007"/>
    </source>
</evidence>
<dbReference type="Proteomes" id="UP000245946">
    <property type="component" value="Unassembled WGS sequence"/>
</dbReference>